<dbReference type="GO" id="GO:0098703">
    <property type="term" value="P:calcium ion import across plasma membrane"/>
    <property type="evidence" value="ECO:0007669"/>
    <property type="project" value="TreeGrafter"/>
</dbReference>
<evidence type="ECO:0000256" key="7">
    <source>
        <dbReference type="ARBA" id="ARBA00022737"/>
    </source>
</evidence>
<dbReference type="InterPro" id="IPR002110">
    <property type="entry name" value="Ankyrin_rpt"/>
</dbReference>
<keyword evidence="11 15" id="KW-0472">Membrane</keyword>
<evidence type="ECO:0000256" key="8">
    <source>
        <dbReference type="ARBA" id="ARBA00022837"/>
    </source>
</evidence>
<feature type="compositionally biased region" description="Basic residues" evidence="14">
    <location>
        <begin position="26"/>
        <end position="35"/>
    </location>
</feature>
<comment type="caution">
    <text evidence="17">The sequence shown here is derived from an EMBL/GenBank/DDBJ whole genome shotgun (WGS) entry which is preliminary data.</text>
</comment>
<feature type="domain" description="Ion transport" evidence="16">
    <location>
        <begin position="327"/>
        <end position="557"/>
    </location>
</feature>
<dbReference type="PANTHER" id="PTHR10582:SF2">
    <property type="entry name" value="INACTIVE"/>
    <property type="match status" value="1"/>
</dbReference>
<dbReference type="PANTHER" id="PTHR10582">
    <property type="entry name" value="TRANSIENT RECEPTOR POTENTIAL ION CHANNEL PROTEIN"/>
    <property type="match status" value="1"/>
</dbReference>
<evidence type="ECO:0000256" key="14">
    <source>
        <dbReference type="SAM" id="MobiDB-lite"/>
    </source>
</evidence>
<keyword evidence="4" id="KW-0109">Calcium transport</keyword>
<dbReference type="SUPFAM" id="SSF48403">
    <property type="entry name" value="Ankyrin repeat"/>
    <property type="match status" value="1"/>
</dbReference>
<evidence type="ECO:0000256" key="10">
    <source>
        <dbReference type="ARBA" id="ARBA00023065"/>
    </source>
</evidence>
<dbReference type="PROSITE" id="PS50088">
    <property type="entry name" value="ANK_REPEAT"/>
    <property type="match status" value="1"/>
</dbReference>
<keyword evidence="18" id="KW-1185">Reference proteome</keyword>
<feature type="transmembrane region" description="Helical" evidence="15">
    <location>
        <begin position="522"/>
        <end position="543"/>
    </location>
</feature>
<feature type="transmembrane region" description="Helical" evidence="15">
    <location>
        <begin position="358"/>
        <end position="376"/>
    </location>
</feature>
<keyword evidence="13" id="KW-0040">ANK repeat</keyword>
<dbReference type="EMBL" id="UYJE01001316">
    <property type="protein sequence ID" value="VDI01195.1"/>
    <property type="molecule type" value="Genomic_DNA"/>
</dbReference>
<organism evidence="17 18">
    <name type="scientific">Mytilus galloprovincialis</name>
    <name type="common">Mediterranean mussel</name>
    <dbReference type="NCBI Taxonomy" id="29158"/>
    <lineage>
        <taxon>Eukaryota</taxon>
        <taxon>Metazoa</taxon>
        <taxon>Spiralia</taxon>
        <taxon>Lophotrochozoa</taxon>
        <taxon>Mollusca</taxon>
        <taxon>Bivalvia</taxon>
        <taxon>Autobranchia</taxon>
        <taxon>Pteriomorphia</taxon>
        <taxon>Mytilida</taxon>
        <taxon>Mytiloidea</taxon>
        <taxon>Mytilidae</taxon>
        <taxon>Mytilinae</taxon>
        <taxon>Mytilus</taxon>
    </lineage>
</organism>
<proteinExistence type="predicted"/>
<evidence type="ECO:0000256" key="1">
    <source>
        <dbReference type="ARBA" id="ARBA00004651"/>
    </source>
</evidence>
<comment type="subcellular location">
    <subcellularLocation>
        <location evidence="1">Cell membrane</location>
        <topology evidence="1">Multi-pass membrane protein</topology>
    </subcellularLocation>
</comment>
<dbReference type="SMART" id="SM00248">
    <property type="entry name" value="ANK"/>
    <property type="match status" value="3"/>
</dbReference>
<sequence>MSLESKPRVVRRHRRAASDDEYNPRQCRHSRPRSNLKMKDFMSPEAAPSAINLKELDPGLPHSSSMQSLAMEIIEPNLDDSFQKEVAEKTQMYFVGRQEAEVEVLIDRIVKREGSKDKALLYVVSEIDNENKVQLLVNTLLHRGANPSASNAELKTALHFAVGKNYRGVCNKLLENDAYPNARDRNGDMPYTVAYDKGNDTIASMLILYMSNIEVRRLYTSDGSCPSEFSFHHLINTDMQSTILAVLDCLIEPLSPSGHMTVYYHILESDEKGRTPIQEGFNKKSKSPLQMIAKSGNKTLVYHDVVRLLIRRKWKKYARFRFQVNCVLYIITLLAMTFSSVVAVSAPDPLVYDTPLQISRAVTEVWTCFMAFVTFLSEMNQLRKHKLEYWHDAFNWIDLFSSLLILSALPLRILDLNEQWPVLSVAYLLWVFRIFKYAAVFRQTGAYAQILWRILAHDFIQFTIVFLVILLAFSGSFILSLKGEHSIELHSETSSFWKILFLGVRILIEAERVIEYTELRPMSCIIMVMFLFTCCVILLNILIAQLSDTYQNVQQDAQRGLEVNRAWIVARVELNSLYLGKDHRTSHYKESEHITDVREVLERWETPPLNEMNKYIQDINDSLDSHKMNLLTVRNRLAHQESTLGKIQDQLELLIELQKADKNQRGKNTETSLSDILRGVVEDVQPMKKSSTENNAS</sequence>
<feature type="region of interest" description="Disordered" evidence="14">
    <location>
        <begin position="1"/>
        <end position="35"/>
    </location>
</feature>
<keyword evidence="5" id="KW-0107">Calcium channel</keyword>
<feature type="transmembrane region" description="Helical" evidence="15">
    <location>
        <begin position="322"/>
        <end position="346"/>
    </location>
</feature>
<keyword evidence="7" id="KW-0677">Repeat</keyword>
<accession>A0A8B6C8S0</accession>
<name>A0A8B6C8S0_MYTGA</name>
<dbReference type="GO" id="GO:0005262">
    <property type="term" value="F:calcium channel activity"/>
    <property type="evidence" value="ECO:0007669"/>
    <property type="project" value="UniProtKB-KW"/>
</dbReference>
<feature type="repeat" description="ANK" evidence="13">
    <location>
        <begin position="153"/>
        <end position="185"/>
    </location>
</feature>
<evidence type="ECO:0000256" key="6">
    <source>
        <dbReference type="ARBA" id="ARBA00022692"/>
    </source>
</evidence>
<dbReference type="Pfam" id="PF00520">
    <property type="entry name" value="Ion_trans"/>
    <property type="match status" value="1"/>
</dbReference>
<keyword evidence="3" id="KW-1003">Cell membrane</keyword>
<evidence type="ECO:0000256" key="4">
    <source>
        <dbReference type="ARBA" id="ARBA00022568"/>
    </source>
</evidence>
<feature type="transmembrane region" description="Helical" evidence="15">
    <location>
        <begin position="396"/>
        <end position="414"/>
    </location>
</feature>
<evidence type="ECO:0000256" key="2">
    <source>
        <dbReference type="ARBA" id="ARBA00022448"/>
    </source>
</evidence>
<evidence type="ECO:0000256" key="5">
    <source>
        <dbReference type="ARBA" id="ARBA00022673"/>
    </source>
</evidence>
<evidence type="ECO:0000256" key="12">
    <source>
        <dbReference type="ARBA" id="ARBA00023303"/>
    </source>
</evidence>
<evidence type="ECO:0000313" key="18">
    <source>
        <dbReference type="Proteomes" id="UP000596742"/>
    </source>
</evidence>
<gene>
    <name evidence="17" type="ORF">MGAL_10B058458</name>
</gene>
<keyword evidence="6 15" id="KW-0812">Transmembrane</keyword>
<dbReference type="GO" id="GO:0005886">
    <property type="term" value="C:plasma membrane"/>
    <property type="evidence" value="ECO:0007669"/>
    <property type="project" value="UniProtKB-SubCell"/>
</dbReference>
<evidence type="ECO:0000256" key="3">
    <source>
        <dbReference type="ARBA" id="ARBA00022475"/>
    </source>
</evidence>
<evidence type="ECO:0000256" key="15">
    <source>
        <dbReference type="SAM" id="Phobius"/>
    </source>
</evidence>
<keyword evidence="2" id="KW-0813">Transport</keyword>
<evidence type="ECO:0000259" key="16">
    <source>
        <dbReference type="Pfam" id="PF00520"/>
    </source>
</evidence>
<dbReference type="Gene3D" id="1.25.40.20">
    <property type="entry name" value="Ankyrin repeat-containing domain"/>
    <property type="match status" value="1"/>
</dbReference>
<dbReference type="Pfam" id="PF00023">
    <property type="entry name" value="Ank"/>
    <property type="match status" value="1"/>
</dbReference>
<dbReference type="InterPro" id="IPR024862">
    <property type="entry name" value="TRPV"/>
</dbReference>
<keyword evidence="9 15" id="KW-1133">Transmembrane helix</keyword>
<evidence type="ECO:0000256" key="9">
    <source>
        <dbReference type="ARBA" id="ARBA00022989"/>
    </source>
</evidence>
<evidence type="ECO:0000313" key="17">
    <source>
        <dbReference type="EMBL" id="VDI01195.1"/>
    </source>
</evidence>
<dbReference type="AlphaFoldDB" id="A0A8B6C8S0"/>
<keyword evidence="12" id="KW-0407">Ion channel</keyword>
<feature type="transmembrane region" description="Helical" evidence="15">
    <location>
        <begin position="420"/>
        <end position="439"/>
    </location>
</feature>
<dbReference type="InterPro" id="IPR036770">
    <property type="entry name" value="Ankyrin_rpt-contain_sf"/>
</dbReference>
<keyword evidence="8" id="KW-0106">Calcium</keyword>
<feature type="transmembrane region" description="Helical" evidence="15">
    <location>
        <begin position="459"/>
        <end position="481"/>
    </location>
</feature>
<protein>
    <recommendedName>
        <fullName evidence="16">Ion transport domain-containing protein</fullName>
    </recommendedName>
</protein>
<dbReference type="InterPro" id="IPR005821">
    <property type="entry name" value="Ion_trans_dom"/>
</dbReference>
<dbReference type="Proteomes" id="UP000596742">
    <property type="component" value="Unassembled WGS sequence"/>
</dbReference>
<reference evidence="17" key="1">
    <citation type="submission" date="2018-11" db="EMBL/GenBank/DDBJ databases">
        <authorList>
            <person name="Alioto T."/>
            <person name="Alioto T."/>
        </authorList>
    </citation>
    <scope>NUCLEOTIDE SEQUENCE</scope>
</reference>
<keyword evidence="10" id="KW-0406">Ion transport</keyword>
<evidence type="ECO:0000256" key="13">
    <source>
        <dbReference type="PROSITE-ProRule" id="PRU00023"/>
    </source>
</evidence>
<evidence type="ECO:0000256" key="11">
    <source>
        <dbReference type="ARBA" id="ARBA00023136"/>
    </source>
</evidence>